<evidence type="ECO:0000313" key="1">
    <source>
        <dbReference type="EMBL" id="GAH29675.1"/>
    </source>
</evidence>
<proteinExistence type="predicted"/>
<dbReference type="EMBL" id="BARU01001148">
    <property type="protein sequence ID" value="GAH29675.1"/>
    <property type="molecule type" value="Genomic_DNA"/>
</dbReference>
<accession>X1FAT3</accession>
<sequence length="77" mass="8868">QAPPPTPNLKTPEGKAEWIEYVDEQNEARVRLLELERQRSSTMAKTVLPGGEAYIEYRSKPFWLQLLAELPMWIAAN</sequence>
<feature type="non-terminal residue" evidence="1">
    <location>
        <position position="1"/>
    </location>
</feature>
<comment type="caution">
    <text evidence="1">The sequence shown here is derived from an EMBL/GenBank/DDBJ whole genome shotgun (WGS) entry which is preliminary data.</text>
</comment>
<protein>
    <submittedName>
        <fullName evidence="1">Uncharacterized protein</fullName>
    </submittedName>
</protein>
<name>X1FAT3_9ZZZZ</name>
<gene>
    <name evidence="1" type="ORF">S03H2_03181</name>
</gene>
<organism evidence="1">
    <name type="scientific">marine sediment metagenome</name>
    <dbReference type="NCBI Taxonomy" id="412755"/>
    <lineage>
        <taxon>unclassified sequences</taxon>
        <taxon>metagenomes</taxon>
        <taxon>ecological metagenomes</taxon>
    </lineage>
</organism>
<reference evidence="1" key="1">
    <citation type="journal article" date="2014" name="Front. Microbiol.">
        <title>High frequency of phylogenetically diverse reductive dehalogenase-homologous genes in deep subseafloor sedimentary metagenomes.</title>
        <authorList>
            <person name="Kawai M."/>
            <person name="Futagami T."/>
            <person name="Toyoda A."/>
            <person name="Takaki Y."/>
            <person name="Nishi S."/>
            <person name="Hori S."/>
            <person name="Arai W."/>
            <person name="Tsubouchi T."/>
            <person name="Morono Y."/>
            <person name="Uchiyama I."/>
            <person name="Ito T."/>
            <person name="Fujiyama A."/>
            <person name="Inagaki F."/>
            <person name="Takami H."/>
        </authorList>
    </citation>
    <scope>NUCLEOTIDE SEQUENCE</scope>
    <source>
        <strain evidence="1">Expedition CK06-06</strain>
    </source>
</reference>
<dbReference type="AlphaFoldDB" id="X1FAT3"/>